<keyword evidence="3" id="KW-1185">Reference proteome</keyword>
<name>A0ABV1HV12_9FIRM</name>
<keyword evidence="1" id="KW-0175">Coiled coil</keyword>
<feature type="coiled-coil region" evidence="1">
    <location>
        <begin position="300"/>
        <end position="361"/>
    </location>
</feature>
<evidence type="ECO:0000313" key="3">
    <source>
        <dbReference type="Proteomes" id="UP001478133"/>
    </source>
</evidence>
<dbReference type="Proteomes" id="UP001478133">
    <property type="component" value="Unassembled WGS sequence"/>
</dbReference>
<proteinExistence type="predicted"/>
<accession>A0ABV1HV12</accession>
<evidence type="ECO:0000313" key="2">
    <source>
        <dbReference type="EMBL" id="MEQ2565793.1"/>
    </source>
</evidence>
<gene>
    <name evidence="2" type="ORF">ABFO16_06030</name>
</gene>
<sequence>MADYDISKAFETIENELIDSMMRNFKHHRAEEEKEGYNWSQWQSEQLKSLEQYRRTNQKKYGKQFSTLNKKIEEMLKTAMADGNAKQEAEILKAIKKGFNVGKVSPSATGEFFKVNDRKLDALINATKSDMKKAETAILRMSNDKYRKAIFNAQVYANSGAGTYEKAVDMAVKDMLQAGLNCVEYRNGARHTLSDYADMAIRTANKRAYLYGEGQKRQEWGISLVVVNSRQGGCPDCAQYIGRVFIDDVYSGGSKADGKYPLLSEAIAGGLFHPRCKDSTSTYYEGITSLEPVSSEELTQMEERETLETKQQNAERQEKRYNRLAQHSLDEDNKIKYQNRADDWHTSNEEYKEKLDEIIENSVENSSESGIIELRSVDARDKLKDIDTSNIQKLKSGFSCFPKGDLLNQFIKKVKSKDGYYDVGMHGTPTAMCFGTDAPNTSPRLLADVIRRRKDYNGENIRLLSCSTGKIVDGNYCFAEELSNALGVCVEAPSDVLYIRSNGTFSVGEEETGKMITYKPNQRGRIK</sequence>
<dbReference type="EMBL" id="JBBMFI010000018">
    <property type="protein sequence ID" value="MEQ2565793.1"/>
    <property type="molecule type" value="Genomic_DNA"/>
</dbReference>
<evidence type="ECO:0000256" key="1">
    <source>
        <dbReference type="SAM" id="Coils"/>
    </source>
</evidence>
<organism evidence="2 3">
    <name type="scientific">Ruminococcoides intestinihominis</name>
    <dbReference type="NCBI Taxonomy" id="3133161"/>
    <lineage>
        <taxon>Bacteria</taxon>
        <taxon>Bacillati</taxon>
        <taxon>Bacillota</taxon>
        <taxon>Clostridia</taxon>
        <taxon>Eubacteriales</taxon>
        <taxon>Oscillospiraceae</taxon>
        <taxon>Ruminococcoides</taxon>
    </lineage>
</organism>
<dbReference type="Pfam" id="PF06152">
    <property type="entry name" value="Phage_min_cap2"/>
    <property type="match status" value="1"/>
</dbReference>
<protein>
    <submittedName>
        <fullName evidence="2">Phage minor capsid protein</fullName>
    </submittedName>
</protein>
<dbReference type="RefSeq" id="WP_367286344.1">
    <property type="nucleotide sequence ID" value="NZ_JBBMEY010000008.1"/>
</dbReference>
<comment type="caution">
    <text evidence="2">The sequence shown here is derived from an EMBL/GenBank/DDBJ whole genome shotgun (WGS) entry which is preliminary data.</text>
</comment>
<dbReference type="InterPro" id="IPR009319">
    <property type="entry name" value="Phage_A118_VSP1"/>
</dbReference>
<reference evidence="2 3" key="1">
    <citation type="submission" date="2024-03" db="EMBL/GenBank/DDBJ databases">
        <title>Human intestinal bacterial collection.</title>
        <authorList>
            <person name="Pauvert C."/>
            <person name="Hitch T.C.A."/>
            <person name="Clavel T."/>
        </authorList>
    </citation>
    <scope>NUCLEOTIDE SEQUENCE [LARGE SCALE GENOMIC DNA]</scope>
    <source>
        <strain evidence="2 3">CLA-AP-H18</strain>
    </source>
</reference>